<dbReference type="EMBL" id="FQYL01000002">
    <property type="protein sequence ID" value="SHI45816.1"/>
    <property type="molecule type" value="Genomic_DNA"/>
</dbReference>
<dbReference type="Proteomes" id="UP000184390">
    <property type="component" value="Unassembled WGS sequence"/>
</dbReference>
<name>A0ABY1I251_9ACTO</name>
<comment type="caution">
    <text evidence="2">The sequence shown here is derived from an EMBL/GenBank/DDBJ whole genome shotgun (WGS) entry which is preliminary data.</text>
</comment>
<evidence type="ECO:0000313" key="2">
    <source>
        <dbReference type="EMBL" id="SHI45816.1"/>
    </source>
</evidence>
<feature type="compositionally biased region" description="Low complexity" evidence="1">
    <location>
        <begin position="54"/>
        <end position="70"/>
    </location>
</feature>
<organism evidence="2 3">
    <name type="scientific">Actinomyces denticolens</name>
    <dbReference type="NCBI Taxonomy" id="52767"/>
    <lineage>
        <taxon>Bacteria</taxon>
        <taxon>Bacillati</taxon>
        <taxon>Actinomycetota</taxon>
        <taxon>Actinomycetes</taxon>
        <taxon>Actinomycetales</taxon>
        <taxon>Actinomycetaceae</taxon>
        <taxon>Actinomyces</taxon>
    </lineage>
</organism>
<proteinExistence type="predicted"/>
<feature type="region of interest" description="Disordered" evidence="1">
    <location>
        <begin position="39"/>
        <end position="70"/>
    </location>
</feature>
<keyword evidence="3" id="KW-1185">Reference proteome</keyword>
<evidence type="ECO:0008006" key="4">
    <source>
        <dbReference type="Google" id="ProtNLM"/>
    </source>
</evidence>
<dbReference type="RefSeq" id="WP_073451415.1">
    <property type="nucleotide sequence ID" value="NZ_FQYL01000002.1"/>
</dbReference>
<evidence type="ECO:0000313" key="3">
    <source>
        <dbReference type="Proteomes" id="UP000184390"/>
    </source>
</evidence>
<accession>A0ABY1I251</accession>
<gene>
    <name evidence="2" type="ORF">SAMN05216246_102158</name>
</gene>
<feature type="region of interest" description="Disordered" evidence="1">
    <location>
        <begin position="296"/>
        <end position="341"/>
    </location>
</feature>
<feature type="compositionally biased region" description="Pro residues" evidence="1">
    <location>
        <begin position="41"/>
        <end position="53"/>
    </location>
</feature>
<protein>
    <recommendedName>
        <fullName evidence="4">GAF domain-containing protein</fullName>
    </recommendedName>
</protein>
<feature type="compositionally biased region" description="Basic and acidic residues" evidence="1">
    <location>
        <begin position="313"/>
        <end position="323"/>
    </location>
</feature>
<sequence>MRTAARLLAPAAIPALIVMLMVVAPLAASRLLITPRAAASPVPPAHRPTPTAPAAPSSAPDPHAAADPAPGDEAIAASWIRAEGPSLASSLAAGGSAAFGEPTQVHRWSSGFLDGSAPDAPLPAAALWAAPVLVDGDPIGAIAVIVADSTAQGITIEDEILAAALVEAASSRPTAPAVPRTTPAAPTPSAGAALPSGPQGAVIVLGQSTDWYVVSGDRARAASHGAQAMLAGPISLRDYSTALLQRSRAATTAPAVGSGEDSALSSDQQAEVAAAVGIGVLLIIITVRRERRILAPARPPARTRPRRTAGIARPDRAPARQGDDAPEMTRTPEMARTPEQP</sequence>
<reference evidence="2 3" key="1">
    <citation type="submission" date="2016-11" db="EMBL/GenBank/DDBJ databases">
        <authorList>
            <person name="Varghese N."/>
            <person name="Submissions S."/>
        </authorList>
    </citation>
    <scope>NUCLEOTIDE SEQUENCE [LARGE SCALE GENOMIC DNA]</scope>
    <source>
        <strain evidence="2 3">PA</strain>
    </source>
</reference>
<evidence type="ECO:0000256" key="1">
    <source>
        <dbReference type="SAM" id="MobiDB-lite"/>
    </source>
</evidence>
<feature type="region of interest" description="Disordered" evidence="1">
    <location>
        <begin position="172"/>
        <end position="193"/>
    </location>
</feature>